<evidence type="ECO:0000256" key="2">
    <source>
        <dbReference type="ARBA" id="ARBA00005988"/>
    </source>
</evidence>
<dbReference type="InterPro" id="IPR000834">
    <property type="entry name" value="Peptidase_M14"/>
</dbReference>
<dbReference type="PANTHER" id="PTHR11705">
    <property type="entry name" value="PROTEASE FAMILY M14 CARBOXYPEPTIDASE A,B"/>
    <property type="match status" value="1"/>
</dbReference>
<dbReference type="SMART" id="SM00631">
    <property type="entry name" value="Zn_pept"/>
    <property type="match status" value="1"/>
</dbReference>
<dbReference type="Gene3D" id="3.40.630.10">
    <property type="entry name" value="Zn peptidases"/>
    <property type="match status" value="1"/>
</dbReference>
<feature type="transmembrane region" description="Helical" evidence="7">
    <location>
        <begin position="855"/>
        <end position="878"/>
    </location>
</feature>
<accession>A0AB34IIY1</accession>
<dbReference type="GO" id="GO:0005615">
    <property type="term" value="C:extracellular space"/>
    <property type="evidence" value="ECO:0007669"/>
    <property type="project" value="TreeGrafter"/>
</dbReference>
<comment type="caution">
    <text evidence="9">The sequence shown here is derived from an EMBL/GenBank/DDBJ whole genome shotgun (WGS) entry which is preliminary data.</text>
</comment>
<dbReference type="SUPFAM" id="SSF53187">
    <property type="entry name" value="Zn-dependent exopeptidases"/>
    <property type="match status" value="1"/>
</dbReference>
<protein>
    <recommendedName>
        <fullName evidence="8">Peptidase M14 domain-containing protein</fullName>
    </recommendedName>
</protein>
<dbReference type="PANTHER" id="PTHR11705:SF138">
    <property type="entry name" value="PEPTIDASE M14 CARBOXYPEPTIDASE A DOMAIN-CONTAINING PROTEIN"/>
    <property type="match status" value="1"/>
</dbReference>
<comment type="similarity">
    <text evidence="2 5">Belongs to the peptidase M14 family.</text>
</comment>
<dbReference type="InterPro" id="IPR057246">
    <property type="entry name" value="CARBOXYPEPT_ZN_1"/>
</dbReference>
<keyword evidence="7" id="KW-0472">Membrane</keyword>
<keyword evidence="4" id="KW-0862">Zinc</keyword>
<keyword evidence="7" id="KW-0812">Transmembrane</keyword>
<sequence length="902" mass="98636">MVRHYADYGYATIAQTLLQLATLRPDLASLSTTQALYGLPSAGQCPNADGSRSACLTHVLEITNRSSAHAERPEVLISGALHGDERVGPVAALELARWLLERYDTDVWARRLVDTRVILVVPMTNAVGVAESKREELGVDPNRDFPYDQQPSQCMQTIAARSINELFRNHLLQLVITFHSGMQAIGYNWGSFNYFRGSPRRSPDDTAQRAISQQMSRFAGTGHVPLNAVYPYQTMNDLVYPVHGGMEDWGYAASWDRRFVKPCTPHSFGGYPAAKTTYSDGMARSFTVLVETTDRKAPPASSYGSEDGVHSPNGAGDGDVPRNMRLALAAIDLVEPYVLAYLADGQPDETSAGGCIKLRWEVWGAVHVDSSCPVWRPSPSDSWREIDGAACQSGDGVWGPSSTALNPHAFSACVTPPPTTSAGIQIGVRAQVDSSWAKKPTEAFAPNLEPQMHLAKTRGEETWRTLSSTHTASFISQITSISHITYPVSHHTSISNITSSISYQPSIPYHPSLISFISHLTSSNSHHSSFISYHPSLISFISHFISHHIAFIFRHTSFISSHPTLSSFIPHFISHHTAFISYHPSLSSFISHHTAFISRHTSFISHHTSSFICHHSFVISHHTSFIAYDTSFISHDTTGISHNASPISHNTASPIPRDAIPAFARNSSPLLSRNTSPAYLIASFGWLTNISFRLSERRPPRSAEAAHAATSAACHLAQAALAAQLPPHAAVRNTSVLYCFPSNSTTSAECNGSAACRQDAHLGAELARALSSDLDLRAGRLTALPTAVAGVIVLLLRQPNDYREVSAETLAMYVATLLRRGSSFYTKYSSLTSSIDWRVEPISMVVRQPESTYPLSFSVVGLVMLLCSTILWACCVFARKYKEGFLVTDEEMRGLTPPDDEA</sequence>
<dbReference type="GO" id="GO:0008270">
    <property type="term" value="F:zinc ion binding"/>
    <property type="evidence" value="ECO:0007669"/>
    <property type="project" value="InterPro"/>
</dbReference>
<evidence type="ECO:0000256" key="5">
    <source>
        <dbReference type="PROSITE-ProRule" id="PRU01379"/>
    </source>
</evidence>
<evidence type="ECO:0000313" key="10">
    <source>
        <dbReference type="Proteomes" id="UP001515480"/>
    </source>
</evidence>
<evidence type="ECO:0000313" key="9">
    <source>
        <dbReference type="EMBL" id="KAL1499007.1"/>
    </source>
</evidence>
<evidence type="ECO:0000256" key="3">
    <source>
        <dbReference type="ARBA" id="ARBA00022723"/>
    </source>
</evidence>
<dbReference type="Pfam" id="PF00246">
    <property type="entry name" value="Peptidase_M14"/>
    <property type="match status" value="1"/>
</dbReference>
<dbReference type="Proteomes" id="UP001515480">
    <property type="component" value="Unassembled WGS sequence"/>
</dbReference>
<comment type="caution">
    <text evidence="5">Lacks conserved residue(s) required for the propagation of feature annotation.</text>
</comment>
<organism evidence="9 10">
    <name type="scientific">Prymnesium parvum</name>
    <name type="common">Toxic golden alga</name>
    <dbReference type="NCBI Taxonomy" id="97485"/>
    <lineage>
        <taxon>Eukaryota</taxon>
        <taxon>Haptista</taxon>
        <taxon>Haptophyta</taxon>
        <taxon>Prymnesiophyceae</taxon>
        <taxon>Prymnesiales</taxon>
        <taxon>Prymnesiaceae</taxon>
        <taxon>Prymnesium</taxon>
    </lineage>
</organism>
<evidence type="ECO:0000256" key="7">
    <source>
        <dbReference type="SAM" id="Phobius"/>
    </source>
</evidence>
<feature type="region of interest" description="Disordered" evidence="6">
    <location>
        <begin position="296"/>
        <end position="319"/>
    </location>
</feature>
<dbReference type="GO" id="GO:0006508">
    <property type="term" value="P:proteolysis"/>
    <property type="evidence" value="ECO:0007669"/>
    <property type="project" value="InterPro"/>
</dbReference>
<evidence type="ECO:0000256" key="1">
    <source>
        <dbReference type="ARBA" id="ARBA00001947"/>
    </source>
</evidence>
<dbReference type="AlphaFoldDB" id="A0AB34IIY1"/>
<evidence type="ECO:0000256" key="4">
    <source>
        <dbReference type="ARBA" id="ARBA00022833"/>
    </source>
</evidence>
<evidence type="ECO:0000259" key="8">
    <source>
        <dbReference type="PROSITE" id="PS52035"/>
    </source>
</evidence>
<dbReference type="CDD" id="cd00596">
    <property type="entry name" value="Peptidase_M14_like"/>
    <property type="match status" value="1"/>
</dbReference>
<reference evidence="9 10" key="1">
    <citation type="journal article" date="2024" name="Science">
        <title>Giant polyketide synthase enzymes in the biosynthesis of giant marine polyether toxins.</title>
        <authorList>
            <person name="Fallon T.R."/>
            <person name="Shende V.V."/>
            <person name="Wierzbicki I.H."/>
            <person name="Pendleton A.L."/>
            <person name="Watervoot N.F."/>
            <person name="Auber R.P."/>
            <person name="Gonzalez D.J."/>
            <person name="Wisecaver J.H."/>
            <person name="Moore B.S."/>
        </authorList>
    </citation>
    <scope>NUCLEOTIDE SEQUENCE [LARGE SCALE GENOMIC DNA]</scope>
    <source>
        <strain evidence="9 10">12B1</strain>
    </source>
</reference>
<dbReference type="EMBL" id="JBGBPQ010000026">
    <property type="protein sequence ID" value="KAL1499007.1"/>
    <property type="molecule type" value="Genomic_DNA"/>
</dbReference>
<comment type="cofactor">
    <cofactor evidence="1">
        <name>Zn(2+)</name>
        <dbReference type="ChEBI" id="CHEBI:29105"/>
    </cofactor>
</comment>
<name>A0AB34IIY1_PRYPA</name>
<proteinExistence type="inferred from homology"/>
<keyword evidence="3" id="KW-0479">Metal-binding</keyword>
<dbReference type="GO" id="GO:0004181">
    <property type="term" value="F:metallocarboxypeptidase activity"/>
    <property type="evidence" value="ECO:0007669"/>
    <property type="project" value="InterPro"/>
</dbReference>
<keyword evidence="10" id="KW-1185">Reference proteome</keyword>
<evidence type="ECO:0000256" key="6">
    <source>
        <dbReference type="SAM" id="MobiDB-lite"/>
    </source>
</evidence>
<dbReference type="PROSITE" id="PS52035">
    <property type="entry name" value="PEPTIDASE_M14"/>
    <property type="match status" value="1"/>
</dbReference>
<gene>
    <name evidence="9" type="ORF">AB1Y20_013524</name>
</gene>
<feature type="domain" description="Peptidase M14" evidence="8">
    <location>
        <begin position="6"/>
        <end position="292"/>
    </location>
</feature>
<keyword evidence="7" id="KW-1133">Transmembrane helix</keyword>
<dbReference type="PROSITE" id="PS00132">
    <property type="entry name" value="CARBOXYPEPT_ZN_1"/>
    <property type="match status" value="1"/>
</dbReference>